<name>A0A937CQP1_9HYPH</name>
<dbReference type="RefSeq" id="WP_201659434.1">
    <property type="nucleotide sequence ID" value="NZ_JAEQNC010000007.1"/>
</dbReference>
<sequence length="403" mass="40532">MATKTIPAGKTTQQLLEADNDTWVVSLGNTFSVSGESAFFGAPAFTGNTIRVAGTIESTGQVNAVFINGNHTKVVITQSGDIDSDGSAIVLTGKSSQVDINGGTIEAAAFGISITDDESQVENQGTINITGAGTGIRIEGTGGEITNTGTINANVAGSVGVDLDTGSGDKSELVNGGAGTITGTENSVVGGAGNDKVINRGTLNGDVALSGGNDTFDTAGGTLNGEVFGGFGNDTYILGNTGIAPHEGIGGGVDKVLSSVTYTLGANIERLTLSGNGAIDGTGNGTANLLTGNNAGNDLDGSGGRDRLAGRGGADILTGGAAADTFVFADNMGKDVITDFVATGAQHDRIDLRAVSAITNFNDLDTHHMTQVGADVVIRVTNQHKITIEDVNINDLNGSDFLF</sequence>
<reference evidence="1" key="1">
    <citation type="submission" date="2021-01" db="EMBL/GenBank/DDBJ databases">
        <title>Rhizobium sp. strain KVB221 16S ribosomal RNA gene Genome sequencing and assembly.</title>
        <authorList>
            <person name="Kang M."/>
        </authorList>
    </citation>
    <scope>NUCLEOTIDE SEQUENCE</scope>
    <source>
        <strain evidence="1">KVB221</strain>
    </source>
</reference>
<organism evidence="1 2">
    <name type="scientific">Rhizobium setariae</name>
    <dbReference type="NCBI Taxonomy" id="2801340"/>
    <lineage>
        <taxon>Bacteria</taxon>
        <taxon>Pseudomonadati</taxon>
        <taxon>Pseudomonadota</taxon>
        <taxon>Alphaproteobacteria</taxon>
        <taxon>Hyphomicrobiales</taxon>
        <taxon>Rhizobiaceae</taxon>
        <taxon>Rhizobium/Agrobacterium group</taxon>
        <taxon>Rhizobium</taxon>
    </lineage>
</organism>
<accession>A0A937CQP1</accession>
<keyword evidence="2" id="KW-1185">Reference proteome</keyword>
<dbReference type="EMBL" id="JAEQNC010000007">
    <property type="protein sequence ID" value="MBL0373267.1"/>
    <property type="molecule type" value="Genomic_DNA"/>
</dbReference>
<dbReference type="PROSITE" id="PS00330">
    <property type="entry name" value="HEMOLYSIN_CALCIUM"/>
    <property type="match status" value="1"/>
</dbReference>
<gene>
    <name evidence="1" type="ORF">JJB09_14615</name>
</gene>
<dbReference type="AlphaFoldDB" id="A0A937CQP1"/>
<evidence type="ECO:0000313" key="2">
    <source>
        <dbReference type="Proteomes" id="UP000633219"/>
    </source>
</evidence>
<dbReference type="InterPro" id="IPR011049">
    <property type="entry name" value="Serralysin-like_metalloprot_C"/>
</dbReference>
<comment type="caution">
    <text evidence="1">The sequence shown here is derived from an EMBL/GenBank/DDBJ whole genome shotgun (WGS) entry which is preliminary data.</text>
</comment>
<dbReference type="SUPFAM" id="SSF51120">
    <property type="entry name" value="beta-Roll"/>
    <property type="match status" value="1"/>
</dbReference>
<dbReference type="InterPro" id="IPR018511">
    <property type="entry name" value="Hemolysin-typ_Ca-bd_CS"/>
</dbReference>
<proteinExistence type="predicted"/>
<evidence type="ECO:0008006" key="3">
    <source>
        <dbReference type="Google" id="ProtNLM"/>
    </source>
</evidence>
<protein>
    <recommendedName>
        <fullName evidence="3">Calcium-binding protein</fullName>
    </recommendedName>
</protein>
<dbReference type="PRINTS" id="PR00313">
    <property type="entry name" value="CABNDNGRPT"/>
</dbReference>
<dbReference type="Proteomes" id="UP000633219">
    <property type="component" value="Unassembled WGS sequence"/>
</dbReference>
<evidence type="ECO:0000313" key="1">
    <source>
        <dbReference type="EMBL" id="MBL0373267.1"/>
    </source>
</evidence>
<dbReference type="Gene3D" id="2.150.10.10">
    <property type="entry name" value="Serralysin-like metalloprotease, C-terminal"/>
    <property type="match status" value="1"/>
</dbReference>